<gene>
    <name evidence="8" type="ORF">EHUX00137_LOCUS27433</name>
</gene>
<dbReference type="GO" id="GO:0016020">
    <property type="term" value="C:membrane"/>
    <property type="evidence" value="ECO:0007669"/>
    <property type="project" value="UniProtKB-SubCell"/>
</dbReference>
<keyword evidence="4 7" id="KW-0812">Transmembrane</keyword>
<evidence type="ECO:0000256" key="5">
    <source>
        <dbReference type="ARBA" id="ARBA00022989"/>
    </source>
</evidence>
<evidence type="ECO:0000256" key="1">
    <source>
        <dbReference type="ARBA" id="ARBA00004141"/>
    </source>
</evidence>
<dbReference type="AlphaFoldDB" id="A0A7S3SUY6"/>
<name>A0A7S3SUY6_EMIHU</name>
<proteinExistence type="inferred from homology"/>
<accession>A0A7S3SUY6</accession>
<dbReference type="EMBL" id="HBIR01035183">
    <property type="protein sequence ID" value="CAE0565810.1"/>
    <property type="molecule type" value="Transcribed_RNA"/>
</dbReference>
<feature type="transmembrane region" description="Helical" evidence="7">
    <location>
        <begin position="135"/>
        <end position="157"/>
    </location>
</feature>
<dbReference type="PANTHER" id="PTHR20772:SF2">
    <property type="entry name" value="PROTEIN FMP42"/>
    <property type="match status" value="1"/>
</dbReference>
<keyword evidence="3" id="KW-0813">Transport</keyword>
<protein>
    <submittedName>
        <fullName evidence="8">Uncharacterized protein</fullName>
    </submittedName>
</protein>
<comment type="subcellular location">
    <subcellularLocation>
        <location evidence="1">Membrane</location>
        <topology evidence="1">Multi-pass membrane protein</topology>
    </subcellularLocation>
</comment>
<feature type="transmembrane region" description="Helical" evidence="7">
    <location>
        <begin position="196"/>
        <end position="218"/>
    </location>
</feature>
<sequence length="333" mass="35330">MSVRTSRRSAGLLGSEYEVSIAAPPASHCCTGISAFRRQVASCTLAGLSVFTLGGLCFGFDSVYPVLYSSGAFLDLCAADEAAACAARSGEERQRSCCKAQASSFVSLSSVSLFAADGVMVAYGELMDRRGARWCISVALCLVCTGLALLSIAGSLGASSPAALWWIAFPLIGLAGPGVFMAALSFGELFPNLESVIAPLAASMFDGSAFVFLLWKLLFLRAGLPLSAIAAAWLFLSVLVGGSTWSLLLSKRQTEGMRAEREASFAERVDERAPVSEPALRAAVVWHSEGDGLRQLLCRTDSLLLLLFMCTANLNQTFYLETLPRPLRARPPA</sequence>
<evidence type="ECO:0000256" key="4">
    <source>
        <dbReference type="ARBA" id="ARBA00022692"/>
    </source>
</evidence>
<organism evidence="8">
    <name type="scientific">Emiliania huxleyi</name>
    <name type="common">Coccolithophore</name>
    <name type="synonym">Pontosphaera huxleyi</name>
    <dbReference type="NCBI Taxonomy" id="2903"/>
    <lineage>
        <taxon>Eukaryota</taxon>
        <taxon>Haptista</taxon>
        <taxon>Haptophyta</taxon>
        <taxon>Prymnesiophyceae</taxon>
        <taxon>Isochrysidales</taxon>
        <taxon>Noelaerhabdaceae</taxon>
        <taxon>Emiliania</taxon>
    </lineage>
</organism>
<evidence type="ECO:0000256" key="2">
    <source>
        <dbReference type="ARBA" id="ARBA00006595"/>
    </source>
</evidence>
<dbReference type="PANTHER" id="PTHR20772">
    <property type="entry name" value="PROTEIN FMP42"/>
    <property type="match status" value="1"/>
</dbReference>
<evidence type="ECO:0000256" key="3">
    <source>
        <dbReference type="ARBA" id="ARBA00022448"/>
    </source>
</evidence>
<keyword evidence="6 7" id="KW-0472">Membrane</keyword>
<feature type="transmembrane region" description="Helical" evidence="7">
    <location>
        <begin position="224"/>
        <end position="248"/>
    </location>
</feature>
<keyword evidence="5 7" id="KW-1133">Transmembrane helix</keyword>
<dbReference type="InterPro" id="IPR052599">
    <property type="entry name" value="SLC43A_AATransporter"/>
</dbReference>
<evidence type="ECO:0000256" key="7">
    <source>
        <dbReference type="SAM" id="Phobius"/>
    </source>
</evidence>
<evidence type="ECO:0000256" key="6">
    <source>
        <dbReference type="ARBA" id="ARBA00023136"/>
    </source>
</evidence>
<feature type="transmembrane region" description="Helical" evidence="7">
    <location>
        <begin position="163"/>
        <end position="184"/>
    </location>
</feature>
<evidence type="ECO:0000313" key="8">
    <source>
        <dbReference type="EMBL" id="CAE0565810.1"/>
    </source>
</evidence>
<reference evidence="8" key="1">
    <citation type="submission" date="2021-01" db="EMBL/GenBank/DDBJ databases">
        <authorList>
            <person name="Corre E."/>
            <person name="Pelletier E."/>
            <person name="Niang G."/>
            <person name="Scheremetjew M."/>
            <person name="Finn R."/>
            <person name="Kale V."/>
            <person name="Holt S."/>
            <person name="Cochrane G."/>
            <person name="Meng A."/>
            <person name="Brown T."/>
            <person name="Cohen L."/>
        </authorList>
    </citation>
    <scope>NUCLEOTIDE SEQUENCE</scope>
    <source>
        <strain evidence="8">379</strain>
    </source>
</reference>
<feature type="transmembrane region" description="Helical" evidence="7">
    <location>
        <begin position="102"/>
        <end position="123"/>
    </location>
</feature>
<comment type="similarity">
    <text evidence="2">Belongs to the SLC43A transporter (TC 2.A.1.44) family.</text>
</comment>